<keyword evidence="3" id="KW-1185">Reference proteome</keyword>
<feature type="signal peptide" evidence="1">
    <location>
        <begin position="1"/>
        <end position="26"/>
    </location>
</feature>
<organism evidence="2 3">
    <name type="scientific">Bacillus haynesii</name>
    <dbReference type="NCBI Taxonomy" id="1925021"/>
    <lineage>
        <taxon>Bacteria</taxon>
        <taxon>Bacillati</taxon>
        <taxon>Bacillota</taxon>
        <taxon>Bacilli</taxon>
        <taxon>Bacillales</taxon>
        <taxon>Bacillaceae</taxon>
        <taxon>Bacillus</taxon>
    </lineage>
</organism>
<evidence type="ECO:0000313" key="3">
    <source>
        <dbReference type="Proteomes" id="UP000187046"/>
    </source>
</evidence>
<feature type="chain" id="PRO_5047190706" evidence="1">
    <location>
        <begin position="27"/>
        <end position="251"/>
    </location>
</feature>
<dbReference type="EMBL" id="MRBL01000021">
    <property type="protein sequence ID" value="OMI25556.1"/>
    <property type="molecule type" value="Genomic_DNA"/>
</dbReference>
<protein>
    <submittedName>
        <fullName evidence="2">Uncharacterized protein</fullName>
    </submittedName>
</protein>
<comment type="caution">
    <text evidence="2">The sequence shown here is derived from an EMBL/GenBank/DDBJ whole genome shotgun (WGS) entry which is preliminary data.</text>
</comment>
<evidence type="ECO:0000313" key="2">
    <source>
        <dbReference type="EMBL" id="OMI25556.1"/>
    </source>
</evidence>
<gene>
    <name evidence="2" type="ORF">BTA31_18110</name>
</gene>
<keyword evidence="1" id="KW-0732">Signal</keyword>
<accession>A0ABX3HZJ6</accession>
<dbReference type="Proteomes" id="UP000187046">
    <property type="component" value="Unassembled WGS sequence"/>
</dbReference>
<reference evidence="2 3" key="1">
    <citation type="submission" date="2016-12" db="EMBL/GenBank/DDBJ databases">
        <title>Bacillus phylogenomics.</title>
        <authorList>
            <person name="Dunlap C."/>
        </authorList>
    </citation>
    <scope>NUCLEOTIDE SEQUENCE [LARGE SCALE GENOMIC DNA]</scope>
    <source>
        <strain evidence="2 3">NRRL B-41327</strain>
    </source>
</reference>
<dbReference type="RefSeq" id="WP_076793416.1">
    <property type="nucleotide sequence ID" value="NZ_JARSJG010000003.1"/>
</dbReference>
<evidence type="ECO:0000256" key="1">
    <source>
        <dbReference type="SAM" id="SignalP"/>
    </source>
</evidence>
<sequence>MKKTFFFALTSLMFLSSILFPNESIAVQSEPNVSYTPLSSQIEKGKNGGFSKSLEAFKEIAKEITGKEAEEMYNQTVKGLENNKFDTYKDKITVSNIDGFKVFKLEEYDLLLVQIDVESDGVHGFSVIYDNTKKVVEYSEVLITKISDTKANVKSLRNGEIVVDKDYIPSVDRDQKLGTAAKKHKSFWSAMNYCWDNLAPIPDWIQDGLNLACAAFCLSGAAPVCLGCLTTAGVGYSFEIGYCSAYALRNS</sequence>
<proteinExistence type="predicted"/>
<name>A0ABX3HZJ6_9BACI</name>